<comment type="subcellular location">
    <subcellularLocation>
        <location evidence="2">Cytoplasm</location>
    </subcellularLocation>
</comment>
<dbReference type="GO" id="GO:0005507">
    <property type="term" value="F:copper ion binding"/>
    <property type="evidence" value="ECO:0007669"/>
    <property type="project" value="TreeGrafter"/>
</dbReference>
<proteinExistence type="inferred from homology"/>
<reference evidence="4" key="1">
    <citation type="submission" date="2017-01" db="EMBL/GenBank/DDBJ databases">
        <authorList>
            <person name="Varghese N."/>
            <person name="Submissions S."/>
        </authorList>
    </citation>
    <scope>NUCLEOTIDE SEQUENCE [LARGE SCALE GENOMIC DNA]</scope>
    <source>
        <strain evidence="4">DSM 46698</strain>
    </source>
</reference>
<name>A0A1N7L4T9_9BACT</name>
<comment type="similarity">
    <text evidence="1 2">Belongs to the CutC family.</text>
</comment>
<dbReference type="Pfam" id="PF03932">
    <property type="entry name" value="CutC"/>
    <property type="match status" value="1"/>
</dbReference>
<evidence type="ECO:0000313" key="3">
    <source>
        <dbReference type="EMBL" id="SIS68858.1"/>
    </source>
</evidence>
<sequence length="246" mass="26507">MKKLILEAPVFTIEAALKAAEVGVDRLELCADFGSGGTTPSAGTLAMLKEQIDIPIFVMIRPRGGDFLYSDQEISAMIKDIELLSSLGADGFVFGALTSKGEIDKVTCKRLLEVAGDKSCTFHRAFDMCVSQESALLDLITLGFERILTSGGGNDVTIGQDQILKLLDLAKTQISIMPGGGLKPEHVARFLNTGFLQEIHASCKTTRASQCIFRPTSVNLSSDPASFYQHLTIDKELVSAFKATLV</sequence>
<dbReference type="SUPFAM" id="SSF110395">
    <property type="entry name" value="CutC-like"/>
    <property type="match status" value="1"/>
</dbReference>
<dbReference type="PANTHER" id="PTHR12598">
    <property type="entry name" value="COPPER HOMEOSTASIS PROTEIN CUTC"/>
    <property type="match status" value="1"/>
</dbReference>
<dbReference type="GO" id="GO:0005737">
    <property type="term" value="C:cytoplasm"/>
    <property type="evidence" value="ECO:0007669"/>
    <property type="project" value="UniProtKB-SubCell"/>
</dbReference>
<evidence type="ECO:0000256" key="2">
    <source>
        <dbReference type="HAMAP-Rule" id="MF_00795"/>
    </source>
</evidence>
<dbReference type="HAMAP" id="MF_00795">
    <property type="entry name" value="CutC"/>
    <property type="match status" value="1"/>
</dbReference>
<dbReference type="InterPro" id="IPR005627">
    <property type="entry name" value="CutC-like"/>
</dbReference>
<dbReference type="OrthoDB" id="9815677at2"/>
<protein>
    <recommendedName>
        <fullName evidence="2">PF03932 family protein CutC</fullName>
    </recommendedName>
</protein>
<dbReference type="PANTHER" id="PTHR12598:SF0">
    <property type="entry name" value="COPPER HOMEOSTASIS PROTEIN CUTC HOMOLOG"/>
    <property type="match status" value="1"/>
</dbReference>
<accession>A0A1N7L4T9</accession>
<dbReference type="RefSeq" id="WP_076498896.1">
    <property type="nucleotide sequence ID" value="NZ_FTOP01000003.1"/>
</dbReference>
<keyword evidence="4" id="KW-1185">Reference proteome</keyword>
<evidence type="ECO:0000313" key="4">
    <source>
        <dbReference type="Proteomes" id="UP000186026"/>
    </source>
</evidence>
<comment type="caution">
    <text evidence="2">Once thought to be involved in copper homeostasis, experiments in E.coli have shown this is not the case.</text>
</comment>
<dbReference type="Gene3D" id="3.20.20.380">
    <property type="entry name" value="Copper homeostasis (CutC) domain"/>
    <property type="match status" value="1"/>
</dbReference>
<dbReference type="EMBL" id="FTOP01000003">
    <property type="protein sequence ID" value="SIS68858.1"/>
    <property type="molecule type" value="Genomic_DNA"/>
</dbReference>
<organism evidence="3 4">
    <name type="scientific">Belliella pelovolcani</name>
    <dbReference type="NCBI Taxonomy" id="529505"/>
    <lineage>
        <taxon>Bacteria</taxon>
        <taxon>Pseudomonadati</taxon>
        <taxon>Bacteroidota</taxon>
        <taxon>Cytophagia</taxon>
        <taxon>Cytophagales</taxon>
        <taxon>Cyclobacteriaceae</taxon>
        <taxon>Belliella</taxon>
    </lineage>
</organism>
<dbReference type="InterPro" id="IPR036822">
    <property type="entry name" value="CutC-like_dom_sf"/>
</dbReference>
<gene>
    <name evidence="2" type="primary">cutC</name>
    <name evidence="3" type="ORF">SAMN05421761_10343</name>
</gene>
<dbReference type="STRING" id="529505.SAMN05421761_10343"/>
<dbReference type="Proteomes" id="UP000186026">
    <property type="component" value="Unassembled WGS sequence"/>
</dbReference>
<evidence type="ECO:0000256" key="1">
    <source>
        <dbReference type="ARBA" id="ARBA00007768"/>
    </source>
</evidence>
<keyword evidence="2" id="KW-0963">Cytoplasm</keyword>
<dbReference type="AlphaFoldDB" id="A0A1N7L4T9"/>